<dbReference type="InterPro" id="IPR051884">
    <property type="entry name" value="Bis(5'-adenosyl)-TPase_reg"/>
</dbReference>
<feature type="short sequence motif" description="Histidine triad motif" evidence="3">
    <location>
        <begin position="178"/>
        <end position="182"/>
    </location>
</feature>
<dbReference type="PANTHER" id="PTHR46243:SF1">
    <property type="entry name" value="BIS(5'-ADENOSYL)-TRIPHOSPHATASE"/>
    <property type="match status" value="1"/>
</dbReference>
<proteinExistence type="predicted"/>
<evidence type="ECO:0000256" key="1">
    <source>
        <dbReference type="ARBA" id="ARBA00022741"/>
    </source>
</evidence>
<evidence type="ECO:0000256" key="2">
    <source>
        <dbReference type="ARBA" id="ARBA00022801"/>
    </source>
</evidence>
<feature type="domain" description="HIT" evidence="4">
    <location>
        <begin position="86"/>
        <end position="193"/>
    </location>
</feature>
<dbReference type="InterPro" id="IPR019808">
    <property type="entry name" value="Histidine_triad_CS"/>
</dbReference>
<sequence>MLLHKPDVESKYTASTLSVYTAVSKKLKVPLERTLLLTELSQVEDANDDGIMVTLPLQSPDAKSCPFLVQFVKDLLNVDQCLDPTGRCFGPVRILFSHIFYESELSFAVVNLKPIVPGHVLVVPKRPVARFEMLDVDEVRDLWTTAQLVGKQAERHYNASSRTFAIQDGKEAGQTILHVHIHVIPHMVQDFFNAMTTFTQQLNSTNKL</sequence>
<evidence type="ECO:0000313" key="5">
    <source>
        <dbReference type="EMBL" id="CAH0522502.1"/>
    </source>
</evidence>
<evidence type="ECO:0000313" key="6">
    <source>
        <dbReference type="Proteomes" id="UP001158986"/>
    </source>
</evidence>
<keyword evidence="1" id="KW-0547">Nucleotide-binding</keyword>
<gene>
    <name evidence="5" type="ORF">PBS001_LOCUS8932</name>
</gene>
<protein>
    <recommendedName>
        <fullName evidence="4">HIT domain-containing protein</fullName>
    </recommendedName>
</protein>
<dbReference type="SUPFAM" id="SSF54197">
    <property type="entry name" value="HIT-like"/>
    <property type="match status" value="1"/>
</dbReference>
<evidence type="ECO:0000259" key="4">
    <source>
        <dbReference type="PROSITE" id="PS51084"/>
    </source>
</evidence>
<dbReference type="PROSITE" id="PS00892">
    <property type="entry name" value="HIT_1"/>
    <property type="match status" value="1"/>
</dbReference>
<evidence type="ECO:0000256" key="3">
    <source>
        <dbReference type="PROSITE-ProRule" id="PRU00464"/>
    </source>
</evidence>
<organism evidence="5 6">
    <name type="scientific">Peronospora belbahrii</name>
    <dbReference type="NCBI Taxonomy" id="622444"/>
    <lineage>
        <taxon>Eukaryota</taxon>
        <taxon>Sar</taxon>
        <taxon>Stramenopiles</taxon>
        <taxon>Oomycota</taxon>
        <taxon>Peronosporomycetes</taxon>
        <taxon>Peronosporales</taxon>
        <taxon>Peronosporaceae</taxon>
        <taxon>Peronospora</taxon>
    </lineage>
</organism>
<accession>A0ABN8DBI8</accession>
<keyword evidence="2" id="KW-0378">Hydrolase</keyword>
<dbReference type="Gene3D" id="3.30.428.10">
    <property type="entry name" value="HIT-like"/>
    <property type="match status" value="1"/>
</dbReference>
<dbReference type="PANTHER" id="PTHR46243">
    <property type="entry name" value="BIS(5'-ADENOSYL)-TRIPHOSPHATASE"/>
    <property type="match status" value="1"/>
</dbReference>
<dbReference type="InterPro" id="IPR036265">
    <property type="entry name" value="HIT-like_sf"/>
</dbReference>
<comment type="caution">
    <text evidence="5">The sequence shown here is derived from an EMBL/GenBank/DDBJ whole genome shotgun (WGS) entry which is preliminary data.</text>
</comment>
<dbReference type="PROSITE" id="PS51084">
    <property type="entry name" value="HIT_2"/>
    <property type="match status" value="1"/>
</dbReference>
<dbReference type="InterPro" id="IPR039383">
    <property type="entry name" value="FHIT"/>
</dbReference>
<dbReference type="PRINTS" id="PR00332">
    <property type="entry name" value="HISTRIAD"/>
</dbReference>
<dbReference type="Proteomes" id="UP001158986">
    <property type="component" value="Unassembled WGS sequence"/>
</dbReference>
<dbReference type="CDD" id="cd01275">
    <property type="entry name" value="FHIT"/>
    <property type="match status" value="1"/>
</dbReference>
<dbReference type="EMBL" id="CAKLCB010000390">
    <property type="protein sequence ID" value="CAH0522502.1"/>
    <property type="molecule type" value="Genomic_DNA"/>
</dbReference>
<dbReference type="InterPro" id="IPR011146">
    <property type="entry name" value="HIT-like"/>
</dbReference>
<keyword evidence="6" id="KW-1185">Reference proteome</keyword>
<dbReference type="Pfam" id="PF01230">
    <property type="entry name" value="HIT"/>
    <property type="match status" value="1"/>
</dbReference>
<name>A0ABN8DBI8_9STRA</name>
<reference evidence="5 6" key="1">
    <citation type="submission" date="2021-11" db="EMBL/GenBank/DDBJ databases">
        <authorList>
            <person name="Islam A."/>
            <person name="Islam S."/>
            <person name="Flora M.S."/>
            <person name="Rahman M."/>
            <person name="Ziaur R.M."/>
            <person name="Epstein J.H."/>
            <person name="Hassan M."/>
            <person name="Klassen M."/>
            <person name="Woodard K."/>
            <person name="Webb A."/>
            <person name="Webby R.J."/>
            <person name="El Zowalaty M.E."/>
        </authorList>
    </citation>
    <scope>NUCLEOTIDE SEQUENCE [LARGE SCALE GENOMIC DNA]</scope>
    <source>
        <strain evidence="5">Pbs1</strain>
    </source>
</reference>
<dbReference type="InterPro" id="IPR001310">
    <property type="entry name" value="Histidine_triad_HIT"/>
</dbReference>